<keyword evidence="2" id="KW-1185">Reference proteome</keyword>
<reference evidence="1 2" key="1">
    <citation type="submission" date="2015-07" db="EMBL/GenBank/DDBJ databases">
        <title>The genome of Melipona quadrifasciata.</title>
        <authorList>
            <person name="Pan H."/>
            <person name="Kapheim K."/>
        </authorList>
    </citation>
    <scope>NUCLEOTIDE SEQUENCE [LARGE SCALE GENOMIC DNA]</scope>
    <source>
        <strain evidence="1">0111107301</strain>
        <tissue evidence="1">Whole body</tissue>
    </source>
</reference>
<proteinExistence type="predicted"/>
<accession>A0A0M8ZTI1</accession>
<name>A0A0M8ZTI1_9HYME</name>
<evidence type="ECO:0000313" key="2">
    <source>
        <dbReference type="Proteomes" id="UP000053105"/>
    </source>
</evidence>
<dbReference type="Proteomes" id="UP000053105">
    <property type="component" value="Unassembled WGS sequence"/>
</dbReference>
<dbReference type="OrthoDB" id="10422418at2759"/>
<dbReference type="AlphaFoldDB" id="A0A0M8ZTI1"/>
<gene>
    <name evidence="1" type="ORF">WN51_02239</name>
</gene>
<dbReference type="EMBL" id="KQ435851">
    <property type="protein sequence ID" value="KOX70815.1"/>
    <property type="molecule type" value="Genomic_DNA"/>
</dbReference>
<protein>
    <submittedName>
        <fullName evidence="1">Uncharacterized protein</fullName>
    </submittedName>
</protein>
<sequence>MNRGTSIRGWLNSSGSIDQPASLPLCFAPIKSVTLFAGSLRPTCFCIVNGEKRFFCNQDTVHRTCERSGIDQCS</sequence>
<evidence type="ECO:0000313" key="1">
    <source>
        <dbReference type="EMBL" id="KOX70815.1"/>
    </source>
</evidence>
<organism evidence="1 2">
    <name type="scientific">Melipona quadrifasciata</name>
    <dbReference type="NCBI Taxonomy" id="166423"/>
    <lineage>
        <taxon>Eukaryota</taxon>
        <taxon>Metazoa</taxon>
        <taxon>Ecdysozoa</taxon>
        <taxon>Arthropoda</taxon>
        <taxon>Hexapoda</taxon>
        <taxon>Insecta</taxon>
        <taxon>Pterygota</taxon>
        <taxon>Neoptera</taxon>
        <taxon>Endopterygota</taxon>
        <taxon>Hymenoptera</taxon>
        <taxon>Apocrita</taxon>
        <taxon>Aculeata</taxon>
        <taxon>Apoidea</taxon>
        <taxon>Anthophila</taxon>
        <taxon>Apidae</taxon>
        <taxon>Melipona</taxon>
    </lineage>
</organism>